<reference evidence="3" key="1">
    <citation type="submission" date="2021-02" db="EMBL/GenBank/DDBJ databases">
        <authorList>
            <person name="Nieuwenhuis M."/>
            <person name="Van De Peppel L.J.J."/>
        </authorList>
    </citation>
    <scope>NUCLEOTIDE SEQUENCE</scope>
    <source>
        <strain evidence="3">D49</strain>
    </source>
</reference>
<dbReference type="Proteomes" id="UP000717328">
    <property type="component" value="Unassembled WGS sequence"/>
</dbReference>
<keyword evidence="4" id="KW-1185">Reference proteome</keyword>
<dbReference type="EMBL" id="JABCKI010001095">
    <property type="protein sequence ID" value="KAG5649366.1"/>
    <property type="molecule type" value="Genomic_DNA"/>
</dbReference>
<evidence type="ECO:0000259" key="2">
    <source>
        <dbReference type="Pfam" id="PF20231"/>
    </source>
</evidence>
<protein>
    <recommendedName>
        <fullName evidence="2">DUF6589 domain-containing protein</fullName>
    </recommendedName>
</protein>
<feature type="domain" description="DUF6589" evidence="2">
    <location>
        <begin position="1"/>
        <end position="131"/>
    </location>
</feature>
<dbReference type="AlphaFoldDB" id="A0A9P7KJ78"/>
<accession>A0A9P7KJ78</accession>
<comment type="caution">
    <text evidence="3">The sequence shown here is derived from an EMBL/GenBank/DDBJ whole genome shotgun (WGS) entry which is preliminary data.</text>
</comment>
<gene>
    <name evidence="3" type="ORF">H0H81_004274</name>
</gene>
<sequence length="291" mass="32487">MSYAIAEGDVGRVYEVMKVMLITFAGSSHSKYTNYLLETICNLEYESGPALRDVILKGMLINLTGREGAFSAADFIQEFFNRLLEAIVEKKGLEYGAKFIRNVVSRNLHHFARIKLDMRNSVGLTKHSGKHPTPHTRPEFVKLSGIYRDIELHFGRSGRSYDEERDVDHVRPGFAKLQDGKLKAWVNNSTRNRDITQAGDTTNSMHTDEPSDPCSTVSNGNTTLTSTADEDGVDNDELAGLEESDHDNNEEGVLSKTTLGFLQVVDGELLIDGLDNTTINKLIDMFEGEFF</sequence>
<feature type="region of interest" description="Disordered" evidence="1">
    <location>
        <begin position="188"/>
        <end position="234"/>
    </location>
</feature>
<dbReference type="OrthoDB" id="3256296at2759"/>
<evidence type="ECO:0000313" key="4">
    <source>
        <dbReference type="Proteomes" id="UP000717328"/>
    </source>
</evidence>
<dbReference type="InterPro" id="IPR046496">
    <property type="entry name" value="DUF6589"/>
</dbReference>
<evidence type="ECO:0000313" key="3">
    <source>
        <dbReference type="EMBL" id="KAG5649366.1"/>
    </source>
</evidence>
<dbReference type="Pfam" id="PF20231">
    <property type="entry name" value="DUF6589"/>
    <property type="match status" value="1"/>
</dbReference>
<name>A0A9P7KJ78_9AGAR</name>
<evidence type="ECO:0000256" key="1">
    <source>
        <dbReference type="SAM" id="MobiDB-lite"/>
    </source>
</evidence>
<proteinExistence type="predicted"/>
<feature type="compositionally biased region" description="Polar residues" evidence="1">
    <location>
        <begin position="213"/>
        <end position="227"/>
    </location>
</feature>
<organism evidence="3 4">
    <name type="scientific">Sphagnurus paluster</name>
    <dbReference type="NCBI Taxonomy" id="117069"/>
    <lineage>
        <taxon>Eukaryota</taxon>
        <taxon>Fungi</taxon>
        <taxon>Dikarya</taxon>
        <taxon>Basidiomycota</taxon>
        <taxon>Agaricomycotina</taxon>
        <taxon>Agaricomycetes</taxon>
        <taxon>Agaricomycetidae</taxon>
        <taxon>Agaricales</taxon>
        <taxon>Tricholomatineae</taxon>
        <taxon>Lyophyllaceae</taxon>
        <taxon>Sphagnurus</taxon>
    </lineage>
</organism>
<reference evidence="3" key="2">
    <citation type="submission" date="2021-10" db="EMBL/GenBank/DDBJ databases">
        <title>Phylogenomics reveals ancestral predisposition of the termite-cultivated fungus Termitomyces towards a domesticated lifestyle.</title>
        <authorList>
            <person name="Auxier B."/>
            <person name="Grum-Grzhimaylo A."/>
            <person name="Cardenas M.E."/>
            <person name="Lodge J.D."/>
            <person name="Laessoe T."/>
            <person name="Pedersen O."/>
            <person name="Smith M.E."/>
            <person name="Kuyper T.W."/>
            <person name="Franco-Molano E.A."/>
            <person name="Baroni T.J."/>
            <person name="Aanen D.K."/>
        </authorList>
    </citation>
    <scope>NUCLEOTIDE SEQUENCE</scope>
    <source>
        <strain evidence="3">D49</strain>
    </source>
</reference>